<organism evidence="1 2">
    <name type="scientific">Melastoma candidum</name>
    <dbReference type="NCBI Taxonomy" id="119954"/>
    <lineage>
        <taxon>Eukaryota</taxon>
        <taxon>Viridiplantae</taxon>
        <taxon>Streptophyta</taxon>
        <taxon>Embryophyta</taxon>
        <taxon>Tracheophyta</taxon>
        <taxon>Spermatophyta</taxon>
        <taxon>Magnoliopsida</taxon>
        <taxon>eudicotyledons</taxon>
        <taxon>Gunneridae</taxon>
        <taxon>Pentapetalae</taxon>
        <taxon>rosids</taxon>
        <taxon>malvids</taxon>
        <taxon>Myrtales</taxon>
        <taxon>Melastomataceae</taxon>
        <taxon>Melastomatoideae</taxon>
        <taxon>Melastomateae</taxon>
        <taxon>Melastoma</taxon>
    </lineage>
</organism>
<comment type="caution">
    <text evidence="1">The sequence shown here is derived from an EMBL/GenBank/DDBJ whole genome shotgun (WGS) entry which is preliminary data.</text>
</comment>
<dbReference type="EMBL" id="CM042883">
    <property type="protein sequence ID" value="KAI4376611.1"/>
    <property type="molecule type" value="Genomic_DNA"/>
</dbReference>
<proteinExistence type="predicted"/>
<name>A0ACB9RFL5_9MYRT</name>
<evidence type="ECO:0000313" key="1">
    <source>
        <dbReference type="EMBL" id="KAI4376611.1"/>
    </source>
</evidence>
<sequence>MARLRDTRGKRSGDPAVNGRIGCHLRGRIPGPTRRSSKGQWTPEEDKLLCELVHQFKGKSWKKIAGHFKNRTDVQCLHRWRKVLNPELIKGSWSKEEDDLIVELVNKHGAKKWSAIAQALPGRIGKQCRERWHNHLNPAIKKDAWSEQEEMALICAHQVFGNKWAMLTKFLPGRTDNAIKNHWNSSAKKKIAYYMQSGLLQQFQGLPYLGSMNLSSSHLQATCSSSGYHEDGTSDYFNEMSPPQQSQPDVETDDAAELSGIPQNSGSLWDQNVIEESPELLSCSGVSTLKPAEVAFTVLGGQECIREVDSSKDDISTNSETHSMAPLPGLPFVSPNLTFPDNIFERPLEMDRPPHLCRDFIFVDGSDETGDDAENIEHDNENKKSRLVPVNIFVSSDVAPANCTPQKGGSLMAIEEKQPRGSPLLKPPHMSSLVVSFMNLDATSFAGDKLQADSPFGIRQLVSSCHNMSPLKSLLDSPMQTDSPCLVNKSIATRLESTASRYAEQIKLCESLKPFEASEAPNVNEKETTESWSISSLTNSFSSLDIFLNESGAKAAVPSEEPNICPFKEKELKAFPSDGVAGDKKNLESMGETSKYPHESISESSCENQQGSCFDAKCTNDACIKEKQPCLIYEDADNLETSSADQIDSGFFSPVQKERENGRFRGGHGRKGILLPCEWKPALLLSSPSPIRRVDTDVPIEDFDLFLSPGMRSYAQGMLREMRKNKENEDSCSVNAEAFYGDDSQVFGTTIPSVCKDIGGDDKENLLPPPSELQARHMDV</sequence>
<gene>
    <name evidence="1" type="ORF">MLD38_014353</name>
</gene>
<dbReference type="Proteomes" id="UP001057402">
    <property type="component" value="Chromosome 4"/>
</dbReference>
<keyword evidence="2" id="KW-1185">Reference proteome</keyword>
<accession>A0ACB9RFL5</accession>
<reference evidence="2" key="1">
    <citation type="journal article" date="2023" name="Front. Plant Sci.">
        <title>Chromosomal-level genome assembly of Melastoma candidum provides insights into trichome evolution.</title>
        <authorList>
            <person name="Zhong Y."/>
            <person name="Wu W."/>
            <person name="Sun C."/>
            <person name="Zou P."/>
            <person name="Liu Y."/>
            <person name="Dai S."/>
            <person name="Zhou R."/>
        </authorList>
    </citation>
    <scope>NUCLEOTIDE SEQUENCE [LARGE SCALE GENOMIC DNA]</scope>
</reference>
<evidence type="ECO:0000313" key="2">
    <source>
        <dbReference type="Proteomes" id="UP001057402"/>
    </source>
</evidence>
<protein>
    <submittedName>
        <fullName evidence="1">Uncharacterized protein</fullName>
    </submittedName>
</protein>